<keyword evidence="1" id="KW-1133">Transmembrane helix</keyword>
<keyword evidence="1" id="KW-0472">Membrane</keyword>
<dbReference type="Proteomes" id="UP000254051">
    <property type="component" value="Unassembled WGS sequence"/>
</dbReference>
<dbReference type="Pfam" id="PF14317">
    <property type="entry name" value="YcxB"/>
    <property type="match status" value="1"/>
</dbReference>
<protein>
    <recommendedName>
        <fullName evidence="2">YcxB-like C-terminal domain-containing protein</fullName>
    </recommendedName>
</protein>
<organism evidence="3 4">
    <name type="scientific">Faecalicatena contorta</name>
    <dbReference type="NCBI Taxonomy" id="39482"/>
    <lineage>
        <taxon>Bacteria</taxon>
        <taxon>Bacillati</taxon>
        <taxon>Bacillota</taxon>
        <taxon>Clostridia</taxon>
        <taxon>Lachnospirales</taxon>
        <taxon>Lachnospiraceae</taxon>
        <taxon>Faecalicatena</taxon>
    </lineage>
</organism>
<feature type="transmembrane region" description="Helical" evidence="1">
    <location>
        <begin position="60"/>
        <end position="81"/>
    </location>
</feature>
<accession>A0A315ZND2</accession>
<sequence length="180" mass="20888">MIECKTIMNKNSLSIISKYYYRNTEYIRKLKIVLLICGVLLFLIGIPFLTIQFFTSSFDLSGNTSFIIFAVILGAICLWYVAGGMEKQGTYAIVKQYFKNGEKEKVYNYTFTKEGINIEDSGNTAFYKWSSIEKNYEEDHYYIYVANSKYIVIDKMGFVGNSQSEYENLIKEVLKEPIDK</sequence>
<reference evidence="4" key="1">
    <citation type="submission" date="2017-07" db="EMBL/GenBank/DDBJ databases">
        <authorList>
            <person name="Varghese N."/>
            <person name="Submissions S."/>
        </authorList>
    </citation>
    <scope>NUCLEOTIDE SEQUENCE [LARGE SCALE GENOMIC DNA]</scope>
    <source>
        <strain evidence="4">NLAE-zl-C134</strain>
    </source>
</reference>
<gene>
    <name evidence="3" type="ORF">SAMN05216529_12324</name>
</gene>
<feature type="domain" description="YcxB-like C-terminal" evidence="2">
    <location>
        <begin position="111"/>
        <end position="170"/>
    </location>
</feature>
<evidence type="ECO:0000256" key="1">
    <source>
        <dbReference type="SAM" id="Phobius"/>
    </source>
</evidence>
<feature type="transmembrane region" description="Helical" evidence="1">
    <location>
        <begin position="32"/>
        <end position="54"/>
    </location>
</feature>
<evidence type="ECO:0000313" key="3">
    <source>
        <dbReference type="EMBL" id="SUQ16182.1"/>
    </source>
</evidence>
<dbReference type="EMBL" id="UHJJ01000023">
    <property type="protein sequence ID" value="SUQ16182.1"/>
    <property type="molecule type" value="Genomic_DNA"/>
</dbReference>
<keyword evidence="1" id="KW-0812">Transmembrane</keyword>
<keyword evidence="4" id="KW-1185">Reference proteome</keyword>
<dbReference type="InterPro" id="IPR025588">
    <property type="entry name" value="YcxB-like_C"/>
</dbReference>
<name>A0A315ZND2_9FIRM</name>
<proteinExistence type="predicted"/>
<dbReference type="AlphaFoldDB" id="A0A315ZND2"/>
<evidence type="ECO:0000259" key="2">
    <source>
        <dbReference type="Pfam" id="PF14317"/>
    </source>
</evidence>
<evidence type="ECO:0000313" key="4">
    <source>
        <dbReference type="Proteomes" id="UP000254051"/>
    </source>
</evidence>